<evidence type="ECO:0000256" key="5">
    <source>
        <dbReference type="ARBA" id="ARBA00023277"/>
    </source>
</evidence>
<dbReference type="NCBIfam" id="NF006506">
    <property type="entry name" value="PRK08942.1"/>
    <property type="match status" value="1"/>
</dbReference>
<name>A0ABM8Q3Q6_9BACT</name>
<dbReference type="NCBIfam" id="TIGR01662">
    <property type="entry name" value="HAD-SF-IIIA"/>
    <property type="match status" value="1"/>
</dbReference>
<evidence type="ECO:0000313" key="8">
    <source>
        <dbReference type="EMBL" id="CAD7287393.1"/>
    </source>
</evidence>
<keyword evidence="4 7" id="KW-0378">Hydrolase</keyword>
<dbReference type="PANTHER" id="PTHR42891">
    <property type="entry name" value="D-GLYCERO-BETA-D-MANNO-HEPTOSE-1,7-BISPHOSPHATE 7-PHOSPHATASE"/>
    <property type="match status" value="1"/>
</dbReference>
<comment type="caution">
    <text evidence="8">The sequence shown here is derived from an EMBL/GenBank/DDBJ whole genome shotgun (WGS) entry which is preliminary data.</text>
</comment>
<evidence type="ECO:0000256" key="6">
    <source>
        <dbReference type="ARBA" id="ARBA00031828"/>
    </source>
</evidence>
<evidence type="ECO:0000256" key="4">
    <source>
        <dbReference type="ARBA" id="ARBA00022801"/>
    </source>
</evidence>
<dbReference type="CDD" id="cd07503">
    <property type="entry name" value="HAD_HisB-N"/>
    <property type="match status" value="1"/>
</dbReference>
<comment type="similarity">
    <text evidence="7">Belongs to the gmhB family.</text>
</comment>
<keyword evidence="3" id="KW-0479">Metal-binding</keyword>
<dbReference type="InterPro" id="IPR004446">
    <property type="entry name" value="Heptose_bisP_phosphatase"/>
</dbReference>
<dbReference type="Proteomes" id="UP000789359">
    <property type="component" value="Unassembled WGS sequence"/>
</dbReference>
<dbReference type="NCBIfam" id="TIGR01656">
    <property type="entry name" value="Histidinol-ppas"/>
    <property type="match status" value="1"/>
</dbReference>
<evidence type="ECO:0000256" key="3">
    <source>
        <dbReference type="ARBA" id="ARBA00022723"/>
    </source>
</evidence>
<keyword evidence="2 7" id="KW-0963">Cytoplasm</keyword>
<dbReference type="PIRSF" id="PIRSF004682">
    <property type="entry name" value="GmhB"/>
    <property type="match status" value="1"/>
</dbReference>
<evidence type="ECO:0000256" key="1">
    <source>
        <dbReference type="ARBA" id="ARBA00004496"/>
    </source>
</evidence>
<reference evidence="8 9" key="1">
    <citation type="submission" date="2020-11" db="EMBL/GenBank/DDBJ databases">
        <authorList>
            <person name="Peeters C."/>
        </authorList>
    </citation>
    <scope>NUCLEOTIDE SEQUENCE [LARGE SCALE GENOMIC DNA]</scope>
    <source>
        <strain evidence="8 9">LMG 8286</strain>
    </source>
</reference>
<protein>
    <recommendedName>
        <fullName evidence="6 7">D,D-heptose 1,7-bisphosphate phosphatase</fullName>
        <ecNumber evidence="7">3.1.3.-</ecNumber>
    </recommendedName>
</protein>
<evidence type="ECO:0000256" key="2">
    <source>
        <dbReference type="ARBA" id="ARBA00022490"/>
    </source>
</evidence>
<dbReference type="EC" id="3.1.3.-" evidence="7"/>
<dbReference type="RefSeq" id="WP_230056709.1">
    <property type="nucleotide sequence ID" value="NZ_CAJHOE010000001.1"/>
</dbReference>
<dbReference type="InterPro" id="IPR006543">
    <property type="entry name" value="Histidinol-phos"/>
</dbReference>
<dbReference type="NCBIfam" id="TIGR00213">
    <property type="entry name" value="GmhB_yaeD"/>
    <property type="match status" value="1"/>
</dbReference>
<organism evidence="8 9">
    <name type="scientific">Campylobacter suis</name>
    <dbReference type="NCBI Taxonomy" id="2790657"/>
    <lineage>
        <taxon>Bacteria</taxon>
        <taxon>Pseudomonadati</taxon>
        <taxon>Campylobacterota</taxon>
        <taxon>Epsilonproteobacteria</taxon>
        <taxon>Campylobacterales</taxon>
        <taxon>Campylobacteraceae</taxon>
        <taxon>Campylobacter</taxon>
    </lineage>
</organism>
<dbReference type="InterPro" id="IPR036412">
    <property type="entry name" value="HAD-like_sf"/>
</dbReference>
<comment type="subcellular location">
    <subcellularLocation>
        <location evidence="1 7">Cytoplasm</location>
    </subcellularLocation>
</comment>
<dbReference type="InterPro" id="IPR041492">
    <property type="entry name" value="HAD_2"/>
</dbReference>
<dbReference type="InterPro" id="IPR006549">
    <property type="entry name" value="HAD-SF_hydro_IIIA"/>
</dbReference>
<dbReference type="Gene3D" id="3.40.50.1000">
    <property type="entry name" value="HAD superfamily/HAD-like"/>
    <property type="match status" value="1"/>
</dbReference>
<dbReference type="EMBL" id="CAJHOE010000001">
    <property type="protein sequence ID" value="CAD7287393.1"/>
    <property type="molecule type" value="Genomic_DNA"/>
</dbReference>
<dbReference type="SUPFAM" id="SSF56784">
    <property type="entry name" value="HAD-like"/>
    <property type="match status" value="1"/>
</dbReference>
<dbReference type="InterPro" id="IPR023214">
    <property type="entry name" value="HAD_sf"/>
</dbReference>
<sequence>MYNIIMKQNKALFLDRDGVINEDHGYVYKVEDFKFIDGVFEVLREFSALGYMLVVVTNQSGIGRGYYTLEDFYNLTKHMLKAFEKEGIEISKVYFCPHAPEEECECRKPKPKMITDAAAELNINLKDSIMIGDKQSDIKAAQNACVGQSYLLDGINFTSVKDVYEKIKSKGLI</sequence>
<dbReference type="GO" id="GO:0016787">
    <property type="term" value="F:hydrolase activity"/>
    <property type="evidence" value="ECO:0007669"/>
    <property type="project" value="UniProtKB-KW"/>
</dbReference>
<evidence type="ECO:0000313" key="9">
    <source>
        <dbReference type="Proteomes" id="UP000789359"/>
    </source>
</evidence>
<evidence type="ECO:0000256" key="7">
    <source>
        <dbReference type="PIRNR" id="PIRNR004682"/>
    </source>
</evidence>
<dbReference type="Pfam" id="PF13419">
    <property type="entry name" value="HAD_2"/>
    <property type="match status" value="1"/>
</dbReference>
<keyword evidence="9" id="KW-1185">Reference proteome</keyword>
<accession>A0ABM8Q3Q6</accession>
<gene>
    <name evidence="8" type="primary">gmhB</name>
    <name evidence="8" type="ORF">LMG8286_00967</name>
</gene>
<keyword evidence="5 7" id="KW-0119">Carbohydrate metabolism</keyword>
<dbReference type="PANTHER" id="PTHR42891:SF1">
    <property type="entry name" value="D-GLYCERO-BETA-D-MANNO-HEPTOSE-1,7-BISPHOSPHATE 7-PHOSPHATASE"/>
    <property type="match status" value="1"/>
</dbReference>
<proteinExistence type="inferred from homology"/>